<dbReference type="InterPro" id="IPR027417">
    <property type="entry name" value="P-loop_NTPase"/>
</dbReference>
<dbReference type="InterPro" id="IPR050571">
    <property type="entry name" value="Class-IV_PLP-Dep_Aminotrnsfr"/>
</dbReference>
<comment type="caution">
    <text evidence="2">The sequence shown here is derived from an EMBL/GenBank/DDBJ whole genome shotgun (WGS) entry which is preliminary data.</text>
</comment>
<dbReference type="SUPFAM" id="SSF52540">
    <property type="entry name" value="P-loop containing nucleoside triphosphate hydrolases"/>
    <property type="match status" value="1"/>
</dbReference>
<dbReference type="Gene3D" id="3.40.50.300">
    <property type="entry name" value="P-loop containing nucleotide triphosphate hydrolases"/>
    <property type="match status" value="1"/>
</dbReference>
<protein>
    <recommendedName>
        <fullName evidence="4">Sulfotransferase family protein</fullName>
    </recommendedName>
</protein>
<dbReference type="AlphaFoldDB" id="A0A545TYV3"/>
<dbReference type="PANTHER" id="PTHR42743:SF11">
    <property type="entry name" value="AMINODEOXYCHORISMATE LYASE"/>
    <property type="match status" value="1"/>
</dbReference>
<name>A0A545TYV3_9GAMM</name>
<evidence type="ECO:0000313" key="3">
    <source>
        <dbReference type="Proteomes" id="UP000319732"/>
    </source>
</evidence>
<evidence type="ECO:0000256" key="1">
    <source>
        <dbReference type="ARBA" id="ARBA00009320"/>
    </source>
</evidence>
<sequence length="213" mass="25175">MFDNRGDFFVISEPFLKNYKYKRDNYTNKYFMQKNDEILGNILYESLNNDTFVKDMAYHIDQKTSKILIERSVNIFLIRNPVYTVPSLYSMNPKFTLFEVGYHSIYNVFQEAQKIKKNIPVIIDGELLKKNPVSTVEKLASRISIDKRLESLTWNLGSKKEWVEREDWHLNAINSSGFTNFNSNYAKYLSIEKVKNAIQEVTPIYNKLFDYVI</sequence>
<dbReference type="EMBL" id="VHSG01000007">
    <property type="protein sequence ID" value="TQV82395.1"/>
    <property type="molecule type" value="Genomic_DNA"/>
</dbReference>
<dbReference type="OrthoDB" id="272985at2"/>
<dbReference type="Pfam" id="PF19798">
    <property type="entry name" value="Sulfotransfer_5"/>
    <property type="match status" value="1"/>
</dbReference>
<reference evidence="2 3" key="1">
    <citation type="submission" date="2019-06" db="EMBL/GenBank/DDBJ databases">
        <title>Whole genome sequence for Cellvibrionaceae sp. R142.</title>
        <authorList>
            <person name="Wang G."/>
        </authorList>
    </citation>
    <scope>NUCLEOTIDE SEQUENCE [LARGE SCALE GENOMIC DNA]</scope>
    <source>
        <strain evidence="2 3">R142</strain>
    </source>
</reference>
<keyword evidence="3" id="KW-1185">Reference proteome</keyword>
<accession>A0A545TYV3</accession>
<comment type="similarity">
    <text evidence="1">Belongs to the class-IV pyridoxal-phosphate-dependent aminotransferase family.</text>
</comment>
<organism evidence="2 3">
    <name type="scientific">Exilibacterium tricleocarpae</name>
    <dbReference type="NCBI Taxonomy" id="2591008"/>
    <lineage>
        <taxon>Bacteria</taxon>
        <taxon>Pseudomonadati</taxon>
        <taxon>Pseudomonadota</taxon>
        <taxon>Gammaproteobacteria</taxon>
        <taxon>Cellvibrionales</taxon>
        <taxon>Cellvibrionaceae</taxon>
        <taxon>Exilibacterium</taxon>
    </lineage>
</organism>
<dbReference type="GO" id="GO:0019752">
    <property type="term" value="P:carboxylic acid metabolic process"/>
    <property type="evidence" value="ECO:0007669"/>
    <property type="project" value="TreeGrafter"/>
</dbReference>
<dbReference type="Proteomes" id="UP000319732">
    <property type="component" value="Unassembled WGS sequence"/>
</dbReference>
<gene>
    <name evidence="2" type="ORF">FKG94_06520</name>
</gene>
<evidence type="ECO:0008006" key="4">
    <source>
        <dbReference type="Google" id="ProtNLM"/>
    </source>
</evidence>
<evidence type="ECO:0000313" key="2">
    <source>
        <dbReference type="EMBL" id="TQV82395.1"/>
    </source>
</evidence>
<dbReference type="PANTHER" id="PTHR42743">
    <property type="entry name" value="AMINO-ACID AMINOTRANSFERASE"/>
    <property type="match status" value="1"/>
</dbReference>
<proteinExistence type="inferred from homology"/>